<dbReference type="Proteomes" id="UP000240509">
    <property type="component" value="Unassembled WGS sequence"/>
</dbReference>
<dbReference type="GO" id="GO:0009378">
    <property type="term" value="F:four-way junction helicase activity"/>
    <property type="evidence" value="ECO:0007669"/>
    <property type="project" value="TreeGrafter"/>
</dbReference>
<feature type="domain" description="Helicase C-terminal" evidence="19">
    <location>
        <begin position="219"/>
        <end position="363"/>
    </location>
</feature>
<dbReference type="GO" id="GO:0003677">
    <property type="term" value="F:DNA binding"/>
    <property type="evidence" value="ECO:0007669"/>
    <property type="project" value="UniProtKB-KW"/>
</dbReference>
<keyword evidence="8 20" id="KW-0347">Helicase</keyword>
<dbReference type="FunFam" id="3.40.50.300:FF:000296">
    <property type="entry name" value="ATP-dependent DNA helicase RecQ"/>
    <property type="match status" value="1"/>
</dbReference>
<dbReference type="SUPFAM" id="SSF46785">
    <property type="entry name" value="Winged helix' DNA-binding domain"/>
    <property type="match status" value="1"/>
</dbReference>
<dbReference type="InterPro" id="IPR018982">
    <property type="entry name" value="RQC_domain"/>
</dbReference>
<comment type="cofactor">
    <cofactor evidence="1">
        <name>Mg(2+)</name>
        <dbReference type="ChEBI" id="CHEBI:18420"/>
    </cofactor>
</comment>
<reference evidence="20 21" key="1">
    <citation type="submission" date="2018-03" db="EMBL/GenBank/DDBJ databases">
        <title>Alkalicoccus saliphilus sp. nov., isolated from a mineral pool.</title>
        <authorList>
            <person name="Zhao B."/>
        </authorList>
    </citation>
    <scope>NUCLEOTIDE SEQUENCE [LARGE SCALE GENOMIC DNA]</scope>
    <source>
        <strain evidence="20 21">6AG</strain>
    </source>
</reference>
<sequence length="696" mass="78636">MLAAAQEKLKQHYGHDSFRPGQSHVLERVFSKKNCMGMMPTGGGKSVCYQIPSLLLPGITVVVSPLISLMKDQIDELKEAGIDATFINSSLSAEETTARMDEIKMGLQKLVYVAPERLEAPSFLRMLQRLPVSLLAVDEAHCLSQWGHDFRPSYMRIPELISSLPEKPVVLALTATATPEVSKDICRALNIYEENVVKTGFARENLSFHVVKGADRDHYVTDYIERNPEASGIIYCATRKEVERQYEALRKKGASCGRYHGGMSPDERRTMQEQFVYDETKVMVATNAFGMGINKSNVRFVFHRNMPRNIESYYQEAGRAGRDGGDSDCVLLFSPQDVQIQQFLIEQSQMSEERKQQEFDKLQTMTHYCHTETCLQKYMLAYFGDNQSADCGRCSECVDSRELEDITKEAQMVFSCIKRMGERFGKTMTAQVLTGSMNKKVKELKFHQLSTFGLLKKRTQKDVAQLIDFLAASDYLRLSGGNYPVLQLTEKVLPVLKGEALVTRKTVSRPEKVSAEHPLFPVLRELRTSLAKEHAVAPYMVFSDQTLHDMCRRLPDNEAEMLAVRGVGQNKMETYGHLFLQAVQRYKTEQQAEKGSISSDTKSYETTASLFLEGFTVDDICGKRGLKETTVKNHLFEALEDGMELDLAPLIHQDHKSEVIEAIDRIGLENGFKPVKEAVSEEVDYFTIKLVAAEYV</sequence>
<evidence type="ECO:0000256" key="14">
    <source>
        <dbReference type="ARBA" id="ARBA00023235"/>
    </source>
</evidence>
<dbReference type="SMART" id="SM00490">
    <property type="entry name" value="HELICc"/>
    <property type="match status" value="1"/>
</dbReference>
<keyword evidence="21" id="KW-1185">Reference proteome</keyword>
<comment type="cofactor">
    <cofactor evidence="2">
        <name>Zn(2+)</name>
        <dbReference type="ChEBI" id="CHEBI:29105"/>
    </cofactor>
</comment>
<name>A0A2T4U1W2_9BACI</name>
<keyword evidence="10" id="KW-0067">ATP-binding</keyword>
<keyword evidence="5" id="KW-0547">Nucleotide-binding</keyword>
<keyword evidence="9" id="KW-0862">Zinc</keyword>
<protein>
    <recommendedName>
        <fullName evidence="16">DNA helicase RecQ</fullName>
        <ecNumber evidence="16">5.6.2.4</ecNumber>
    </recommendedName>
</protein>
<dbReference type="Pfam" id="PF00270">
    <property type="entry name" value="DEAD"/>
    <property type="match status" value="1"/>
</dbReference>
<comment type="catalytic activity">
    <reaction evidence="15">
        <text>Couples ATP hydrolysis with the unwinding of duplex DNA by translocating in the 3'-5' direction.</text>
        <dbReference type="EC" id="5.6.2.4"/>
    </reaction>
</comment>
<keyword evidence="7" id="KW-0378">Hydrolase</keyword>
<dbReference type="AlphaFoldDB" id="A0A2T4U1W2"/>
<evidence type="ECO:0000256" key="13">
    <source>
        <dbReference type="ARBA" id="ARBA00023204"/>
    </source>
</evidence>
<dbReference type="GO" id="GO:0006260">
    <property type="term" value="P:DNA replication"/>
    <property type="evidence" value="ECO:0007669"/>
    <property type="project" value="InterPro"/>
</dbReference>
<dbReference type="PROSITE" id="PS51192">
    <property type="entry name" value="HELICASE_ATP_BIND_1"/>
    <property type="match status" value="1"/>
</dbReference>
<dbReference type="EMBL" id="PZJJ01000056">
    <property type="protein sequence ID" value="PTL37387.1"/>
    <property type="molecule type" value="Genomic_DNA"/>
</dbReference>
<evidence type="ECO:0000256" key="6">
    <source>
        <dbReference type="ARBA" id="ARBA00022763"/>
    </source>
</evidence>
<comment type="similarity">
    <text evidence="3">Belongs to the helicase family. RecQ subfamily.</text>
</comment>
<dbReference type="GO" id="GO:0046872">
    <property type="term" value="F:metal ion binding"/>
    <property type="evidence" value="ECO:0007669"/>
    <property type="project" value="UniProtKB-KW"/>
</dbReference>
<keyword evidence="13" id="KW-0234">DNA repair</keyword>
<dbReference type="Gene3D" id="1.10.10.10">
    <property type="entry name" value="Winged helix-like DNA-binding domain superfamily/Winged helix DNA-binding domain"/>
    <property type="match status" value="1"/>
</dbReference>
<proteinExistence type="inferred from homology"/>
<evidence type="ECO:0000259" key="18">
    <source>
        <dbReference type="PROSITE" id="PS51192"/>
    </source>
</evidence>
<keyword evidence="4" id="KW-0479">Metal-binding</keyword>
<gene>
    <name evidence="20" type="primary">recQ</name>
    <name evidence="20" type="ORF">C6Y45_16750</name>
</gene>
<keyword evidence="6" id="KW-0227">DNA damage</keyword>
<dbReference type="GO" id="GO:0006310">
    <property type="term" value="P:DNA recombination"/>
    <property type="evidence" value="ECO:0007669"/>
    <property type="project" value="UniProtKB-UniRule"/>
</dbReference>
<evidence type="ECO:0000256" key="10">
    <source>
        <dbReference type="ARBA" id="ARBA00022840"/>
    </source>
</evidence>
<feature type="domain" description="HRDC" evidence="17">
    <location>
        <begin position="513"/>
        <end position="593"/>
    </location>
</feature>
<evidence type="ECO:0000256" key="4">
    <source>
        <dbReference type="ARBA" id="ARBA00022723"/>
    </source>
</evidence>
<feature type="domain" description="Helicase ATP-binding" evidence="18">
    <location>
        <begin position="26"/>
        <end position="195"/>
    </location>
</feature>
<dbReference type="InterPro" id="IPR011545">
    <property type="entry name" value="DEAD/DEAH_box_helicase_dom"/>
</dbReference>
<evidence type="ECO:0000259" key="19">
    <source>
        <dbReference type="PROSITE" id="PS51194"/>
    </source>
</evidence>
<evidence type="ECO:0000259" key="17">
    <source>
        <dbReference type="PROSITE" id="PS50967"/>
    </source>
</evidence>
<dbReference type="InterPro" id="IPR014001">
    <property type="entry name" value="Helicase_ATP-bd"/>
</dbReference>
<dbReference type="InterPro" id="IPR004589">
    <property type="entry name" value="DNA_helicase_ATP-dep_RecQ"/>
</dbReference>
<dbReference type="EC" id="5.6.2.4" evidence="16"/>
<dbReference type="InterPro" id="IPR001650">
    <property type="entry name" value="Helicase_C-like"/>
</dbReference>
<dbReference type="GO" id="GO:0043138">
    <property type="term" value="F:3'-5' DNA helicase activity"/>
    <property type="evidence" value="ECO:0007669"/>
    <property type="project" value="UniProtKB-EC"/>
</dbReference>
<evidence type="ECO:0000256" key="9">
    <source>
        <dbReference type="ARBA" id="ARBA00022833"/>
    </source>
</evidence>
<dbReference type="SMART" id="SM00956">
    <property type="entry name" value="RQC"/>
    <property type="match status" value="1"/>
</dbReference>
<evidence type="ECO:0000313" key="20">
    <source>
        <dbReference type="EMBL" id="PTL37387.1"/>
    </source>
</evidence>
<evidence type="ECO:0000313" key="21">
    <source>
        <dbReference type="Proteomes" id="UP000240509"/>
    </source>
</evidence>
<dbReference type="PROSITE" id="PS50967">
    <property type="entry name" value="HRDC"/>
    <property type="match status" value="1"/>
</dbReference>
<evidence type="ECO:0000256" key="8">
    <source>
        <dbReference type="ARBA" id="ARBA00022806"/>
    </source>
</evidence>
<dbReference type="SMART" id="SM00487">
    <property type="entry name" value="DEXDc"/>
    <property type="match status" value="1"/>
</dbReference>
<evidence type="ECO:0000256" key="12">
    <source>
        <dbReference type="ARBA" id="ARBA00023172"/>
    </source>
</evidence>
<dbReference type="InterPro" id="IPR032284">
    <property type="entry name" value="RecQ_Zn-bd"/>
</dbReference>
<keyword evidence="11" id="KW-0238">DNA-binding</keyword>
<evidence type="ECO:0000256" key="2">
    <source>
        <dbReference type="ARBA" id="ARBA00001947"/>
    </source>
</evidence>
<dbReference type="InterPro" id="IPR027417">
    <property type="entry name" value="P-loop_NTPase"/>
</dbReference>
<dbReference type="GO" id="GO:0043590">
    <property type="term" value="C:bacterial nucleoid"/>
    <property type="evidence" value="ECO:0007669"/>
    <property type="project" value="TreeGrafter"/>
</dbReference>
<dbReference type="InterPro" id="IPR010997">
    <property type="entry name" value="HRDC-like_sf"/>
</dbReference>
<evidence type="ECO:0000256" key="16">
    <source>
        <dbReference type="NCBIfam" id="TIGR01389"/>
    </source>
</evidence>
<dbReference type="SUPFAM" id="SSF52540">
    <property type="entry name" value="P-loop containing nucleoside triphosphate hydrolases"/>
    <property type="match status" value="1"/>
</dbReference>
<dbReference type="GO" id="GO:0009432">
    <property type="term" value="P:SOS response"/>
    <property type="evidence" value="ECO:0007669"/>
    <property type="project" value="UniProtKB-UniRule"/>
</dbReference>
<dbReference type="Pfam" id="PF09382">
    <property type="entry name" value="RQC"/>
    <property type="match status" value="1"/>
</dbReference>
<dbReference type="InterPro" id="IPR036388">
    <property type="entry name" value="WH-like_DNA-bd_sf"/>
</dbReference>
<dbReference type="InterPro" id="IPR006293">
    <property type="entry name" value="DNA_helicase_ATP-dep_RecQ_bac"/>
</dbReference>
<evidence type="ECO:0000256" key="7">
    <source>
        <dbReference type="ARBA" id="ARBA00022801"/>
    </source>
</evidence>
<dbReference type="RefSeq" id="WP_107586372.1">
    <property type="nucleotide sequence ID" value="NZ_PZJJ01000056.1"/>
</dbReference>
<keyword evidence="14" id="KW-0413">Isomerase</keyword>
<dbReference type="PANTHER" id="PTHR13710:SF105">
    <property type="entry name" value="ATP-DEPENDENT DNA HELICASE Q1"/>
    <property type="match status" value="1"/>
</dbReference>
<dbReference type="CDD" id="cd17920">
    <property type="entry name" value="DEXHc_RecQ"/>
    <property type="match status" value="1"/>
</dbReference>
<dbReference type="OrthoDB" id="9763310at2"/>
<keyword evidence="12" id="KW-0233">DNA recombination</keyword>
<dbReference type="PROSITE" id="PS51194">
    <property type="entry name" value="HELICASE_CTER"/>
    <property type="match status" value="1"/>
</dbReference>
<evidence type="ECO:0000256" key="5">
    <source>
        <dbReference type="ARBA" id="ARBA00022741"/>
    </source>
</evidence>
<dbReference type="InterPro" id="IPR029491">
    <property type="entry name" value="Helicase_HTH"/>
</dbReference>
<dbReference type="SUPFAM" id="SSF47819">
    <property type="entry name" value="HRDC-like"/>
    <property type="match status" value="1"/>
</dbReference>
<dbReference type="PANTHER" id="PTHR13710">
    <property type="entry name" value="DNA HELICASE RECQ FAMILY MEMBER"/>
    <property type="match status" value="1"/>
</dbReference>
<dbReference type="Pfam" id="PF00570">
    <property type="entry name" value="HRDC"/>
    <property type="match status" value="1"/>
</dbReference>
<comment type="caution">
    <text evidence="20">The sequence shown here is derived from an EMBL/GenBank/DDBJ whole genome shotgun (WGS) entry which is preliminary data.</text>
</comment>
<dbReference type="InterPro" id="IPR002121">
    <property type="entry name" value="HRDC_dom"/>
</dbReference>
<dbReference type="GO" id="GO:0016787">
    <property type="term" value="F:hydrolase activity"/>
    <property type="evidence" value="ECO:0007669"/>
    <property type="project" value="UniProtKB-KW"/>
</dbReference>
<dbReference type="GO" id="GO:0005524">
    <property type="term" value="F:ATP binding"/>
    <property type="evidence" value="ECO:0007669"/>
    <property type="project" value="UniProtKB-KW"/>
</dbReference>
<evidence type="ECO:0000256" key="15">
    <source>
        <dbReference type="ARBA" id="ARBA00034617"/>
    </source>
</evidence>
<evidence type="ECO:0000256" key="11">
    <source>
        <dbReference type="ARBA" id="ARBA00023125"/>
    </source>
</evidence>
<dbReference type="GO" id="GO:0030894">
    <property type="term" value="C:replisome"/>
    <property type="evidence" value="ECO:0007669"/>
    <property type="project" value="TreeGrafter"/>
</dbReference>
<dbReference type="Pfam" id="PF16124">
    <property type="entry name" value="RecQ_Zn_bind"/>
    <property type="match status" value="1"/>
</dbReference>
<dbReference type="GO" id="GO:0006281">
    <property type="term" value="P:DNA repair"/>
    <property type="evidence" value="ECO:0007669"/>
    <property type="project" value="UniProtKB-KW"/>
</dbReference>
<dbReference type="InterPro" id="IPR044876">
    <property type="entry name" value="HRDC_dom_sf"/>
</dbReference>
<dbReference type="GO" id="GO:0005737">
    <property type="term" value="C:cytoplasm"/>
    <property type="evidence" value="ECO:0007669"/>
    <property type="project" value="TreeGrafter"/>
</dbReference>
<dbReference type="NCBIfam" id="TIGR01389">
    <property type="entry name" value="recQ"/>
    <property type="match status" value="1"/>
</dbReference>
<accession>A0A2T4U1W2</accession>
<dbReference type="Pfam" id="PF00271">
    <property type="entry name" value="Helicase_C"/>
    <property type="match status" value="1"/>
</dbReference>
<dbReference type="SMART" id="SM00341">
    <property type="entry name" value="HRDC"/>
    <property type="match status" value="1"/>
</dbReference>
<dbReference type="InterPro" id="IPR036390">
    <property type="entry name" value="WH_DNA-bd_sf"/>
</dbReference>
<organism evidence="20 21">
    <name type="scientific">Alkalicoccus saliphilus</name>
    <dbReference type="NCBI Taxonomy" id="200989"/>
    <lineage>
        <taxon>Bacteria</taxon>
        <taxon>Bacillati</taxon>
        <taxon>Bacillota</taxon>
        <taxon>Bacilli</taxon>
        <taxon>Bacillales</taxon>
        <taxon>Bacillaceae</taxon>
        <taxon>Alkalicoccus</taxon>
    </lineage>
</organism>
<dbReference type="Gene3D" id="1.10.150.80">
    <property type="entry name" value="HRDC domain"/>
    <property type="match status" value="1"/>
</dbReference>
<evidence type="ECO:0000256" key="1">
    <source>
        <dbReference type="ARBA" id="ARBA00001946"/>
    </source>
</evidence>
<dbReference type="NCBIfam" id="TIGR00614">
    <property type="entry name" value="recQ_fam"/>
    <property type="match status" value="1"/>
</dbReference>
<dbReference type="Pfam" id="PF14493">
    <property type="entry name" value="HTH_40"/>
    <property type="match status" value="1"/>
</dbReference>
<dbReference type="Gene3D" id="3.40.50.300">
    <property type="entry name" value="P-loop containing nucleotide triphosphate hydrolases"/>
    <property type="match status" value="2"/>
</dbReference>
<evidence type="ECO:0000256" key="3">
    <source>
        <dbReference type="ARBA" id="ARBA00005446"/>
    </source>
</evidence>